<dbReference type="EMBL" id="BKCP01013625">
    <property type="protein sequence ID" value="GER57740.1"/>
    <property type="molecule type" value="Genomic_DNA"/>
</dbReference>
<keyword evidence="1" id="KW-0032">Aminotransferase</keyword>
<comment type="caution">
    <text evidence="1">The sequence shown here is derived from an EMBL/GenBank/DDBJ whole genome shotgun (WGS) entry which is preliminary data.</text>
</comment>
<organism evidence="1 2">
    <name type="scientific">Striga asiatica</name>
    <name type="common">Asiatic witchweed</name>
    <name type="synonym">Buchnera asiatica</name>
    <dbReference type="NCBI Taxonomy" id="4170"/>
    <lineage>
        <taxon>Eukaryota</taxon>
        <taxon>Viridiplantae</taxon>
        <taxon>Streptophyta</taxon>
        <taxon>Embryophyta</taxon>
        <taxon>Tracheophyta</taxon>
        <taxon>Spermatophyta</taxon>
        <taxon>Magnoliopsida</taxon>
        <taxon>eudicotyledons</taxon>
        <taxon>Gunneridae</taxon>
        <taxon>Pentapetalae</taxon>
        <taxon>asterids</taxon>
        <taxon>lamiids</taxon>
        <taxon>Lamiales</taxon>
        <taxon>Orobanchaceae</taxon>
        <taxon>Buchnereae</taxon>
        <taxon>Striga</taxon>
    </lineage>
</organism>
<keyword evidence="2" id="KW-1185">Reference proteome</keyword>
<gene>
    <name evidence="1" type="ORF">STAS_35568</name>
</gene>
<sequence>MEPKNRAPASSEELVRMGPKLSFMAASERRTMKRKSTKYVIRSPMNSMDDQIFSWPAFRTRWHLRFLASQRISKGLQKSKFAIIEMEDELAQYRKSSDAPLLEFIPKKKNL</sequence>
<evidence type="ECO:0000313" key="2">
    <source>
        <dbReference type="Proteomes" id="UP000325081"/>
    </source>
</evidence>
<name>A0A5A7RKQ2_STRAF</name>
<dbReference type="AlphaFoldDB" id="A0A5A7RKQ2"/>
<accession>A0A5A7RKQ2</accession>
<keyword evidence="1" id="KW-0808">Transferase</keyword>
<proteinExistence type="predicted"/>
<reference evidence="2" key="1">
    <citation type="journal article" date="2019" name="Curr. Biol.">
        <title>Genome Sequence of Striga asiatica Provides Insight into the Evolution of Plant Parasitism.</title>
        <authorList>
            <person name="Yoshida S."/>
            <person name="Kim S."/>
            <person name="Wafula E.K."/>
            <person name="Tanskanen J."/>
            <person name="Kim Y.M."/>
            <person name="Honaas L."/>
            <person name="Yang Z."/>
            <person name="Spallek T."/>
            <person name="Conn C.E."/>
            <person name="Ichihashi Y."/>
            <person name="Cheong K."/>
            <person name="Cui S."/>
            <person name="Der J.P."/>
            <person name="Gundlach H."/>
            <person name="Jiao Y."/>
            <person name="Hori C."/>
            <person name="Ishida J.K."/>
            <person name="Kasahara H."/>
            <person name="Kiba T."/>
            <person name="Kim M.S."/>
            <person name="Koo N."/>
            <person name="Laohavisit A."/>
            <person name="Lee Y.H."/>
            <person name="Lumba S."/>
            <person name="McCourt P."/>
            <person name="Mortimer J.C."/>
            <person name="Mutuku J.M."/>
            <person name="Nomura T."/>
            <person name="Sasaki-Sekimoto Y."/>
            <person name="Seto Y."/>
            <person name="Wang Y."/>
            <person name="Wakatake T."/>
            <person name="Sakakibara H."/>
            <person name="Demura T."/>
            <person name="Yamaguchi S."/>
            <person name="Yoneyama K."/>
            <person name="Manabe R.I."/>
            <person name="Nelson D.C."/>
            <person name="Schulman A.H."/>
            <person name="Timko M.P."/>
            <person name="dePamphilis C.W."/>
            <person name="Choi D."/>
            <person name="Shirasu K."/>
        </authorList>
    </citation>
    <scope>NUCLEOTIDE SEQUENCE [LARGE SCALE GENOMIC DNA]</scope>
    <source>
        <strain evidence="2">cv. UVA1</strain>
    </source>
</reference>
<evidence type="ECO:0000313" key="1">
    <source>
        <dbReference type="EMBL" id="GER57740.1"/>
    </source>
</evidence>
<dbReference type="Proteomes" id="UP000325081">
    <property type="component" value="Unassembled WGS sequence"/>
</dbReference>
<dbReference type="GO" id="GO:0008483">
    <property type="term" value="F:transaminase activity"/>
    <property type="evidence" value="ECO:0007669"/>
    <property type="project" value="UniProtKB-KW"/>
</dbReference>
<protein>
    <submittedName>
        <fullName evidence="1">4-aminobutyrate aminotransferase</fullName>
    </submittedName>
</protein>